<evidence type="ECO:0000313" key="19">
    <source>
        <dbReference type="Proteomes" id="UP001166674"/>
    </source>
</evidence>
<dbReference type="SMART" id="SM00666">
    <property type="entry name" value="PB1"/>
    <property type="match status" value="1"/>
</dbReference>
<comment type="catalytic activity">
    <reaction evidence="13">
        <text>L-seryl-[protein] + ATP = O-phospho-L-seryl-[protein] + ADP + H(+)</text>
        <dbReference type="Rhea" id="RHEA:17989"/>
        <dbReference type="Rhea" id="RHEA-COMP:9863"/>
        <dbReference type="Rhea" id="RHEA-COMP:11604"/>
        <dbReference type="ChEBI" id="CHEBI:15378"/>
        <dbReference type="ChEBI" id="CHEBI:29999"/>
        <dbReference type="ChEBI" id="CHEBI:30616"/>
        <dbReference type="ChEBI" id="CHEBI:83421"/>
        <dbReference type="ChEBI" id="CHEBI:456216"/>
        <dbReference type="EC" id="2.7.11.25"/>
    </reaction>
</comment>
<keyword evidence="7" id="KW-0479">Metal-binding</keyword>
<dbReference type="AlphaFoldDB" id="A0AA41NGB0"/>
<evidence type="ECO:0000256" key="13">
    <source>
        <dbReference type="ARBA" id="ARBA00048329"/>
    </source>
</evidence>
<dbReference type="InterPro" id="IPR017441">
    <property type="entry name" value="Protein_kinase_ATP_BS"/>
</dbReference>
<evidence type="ECO:0000256" key="3">
    <source>
        <dbReference type="ARBA" id="ARBA00012406"/>
    </source>
</evidence>
<dbReference type="InterPro" id="IPR053793">
    <property type="entry name" value="PB1-like"/>
</dbReference>
<dbReference type="EMBL" id="JAATJV010435000">
    <property type="protein sequence ID" value="MBZ3889849.1"/>
    <property type="molecule type" value="Genomic_DNA"/>
</dbReference>
<feature type="compositionally biased region" description="Low complexity" evidence="15">
    <location>
        <begin position="247"/>
        <end position="262"/>
    </location>
</feature>
<comment type="similarity">
    <text evidence="2">Belongs to the protein kinase superfamily. STE Ser/Thr protein kinase family. MAP kinase kinase kinase subfamily.</text>
</comment>
<organism evidence="18 19">
    <name type="scientific">Sciurus carolinensis</name>
    <name type="common">Eastern gray squirrel</name>
    <dbReference type="NCBI Taxonomy" id="30640"/>
    <lineage>
        <taxon>Eukaryota</taxon>
        <taxon>Metazoa</taxon>
        <taxon>Chordata</taxon>
        <taxon>Craniata</taxon>
        <taxon>Vertebrata</taxon>
        <taxon>Euteleostomi</taxon>
        <taxon>Mammalia</taxon>
        <taxon>Eutheria</taxon>
        <taxon>Euarchontoglires</taxon>
        <taxon>Glires</taxon>
        <taxon>Rodentia</taxon>
        <taxon>Sciuromorpha</taxon>
        <taxon>Sciuridae</taxon>
        <taxon>Sciurinae</taxon>
        <taxon>Sciurini</taxon>
        <taxon>Sciurus</taxon>
    </lineage>
</organism>
<evidence type="ECO:0000256" key="8">
    <source>
        <dbReference type="ARBA" id="ARBA00022741"/>
    </source>
</evidence>
<evidence type="ECO:0000259" key="17">
    <source>
        <dbReference type="PROSITE" id="PS51745"/>
    </source>
</evidence>
<dbReference type="CDD" id="cd06405">
    <property type="entry name" value="PB1_Mekk2_3"/>
    <property type="match status" value="1"/>
</dbReference>
<keyword evidence="9 18" id="KW-0418">Kinase</keyword>
<dbReference type="GO" id="GO:0005524">
    <property type="term" value="F:ATP binding"/>
    <property type="evidence" value="ECO:0007669"/>
    <property type="project" value="UniProtKB-UniRule"/>
</dbReference>
<evidence type="ECO:0000256" key="7">
    <source>
        <dbReference type="ARBA" id="ARBA00022723"/>
    </source>
</evidence>
<evidence type="ECO:0000256" key="4">
    <source>
        <dbReference type="ARBA" id="ARBA00022527"/>
    </source>
</evidence>
<feature type="domain" description="Protein kinase" evidence="16">
    <location>
        <begin position="303"/>
        <end position="563"/>
    </location>
</feature>
<keyword evidence="19" id="KW-1185">Reference proteome</keyword>
<dbReference type="PROSITE" id="PS51745">
    <property type="entry name" value="PB1"/>
    <property type="match status" value="1"/>
</dbReference>
<dbReference type="SUPFAM" id="SSF56112">
    <property type="entry name" value="Protein kinase-like (PK-like)"/>
    <property type="match status" value="1"/>
</dbReference>
<feature type="compositionally biased region" description="Basic and acidic residues" evidence="15">
    <location>
        <begin position="269"/>
        <end position="279"/>
    </location>
</feature>
<evidence type="ECO:0000259" key="16">
    <source>
        <dbReference type="PROSITE" id="PS50011"/>
    </source>
</evidence>
<evidence type="ECO:0000256" key="15">
    <source>
        <dbReference type="SAM" id="MobiDB-lite"/>
    </source>
</evidence>
<dbReference type="PANTHER" id="PTHR11584">
    <property type="entry name" value="SERINE/THREONINE PROTEIN KINASE"/>
    <property type="match status" value="1"/>
</dbReference>
<proteinExistence type="inferred from homology"/>
<gene>
    <name evidence="18" type="ORF">SUZIE_205000</name>
</gene>
<dbReference type="InterPro" id="IPR000719">
    <property type="entry name" value="Prot_kinase_dom"/>
</dbReference>
<dbReference type="InterPro" id="IPR000270">
    <property type="entry name" value="PB1_dom"/>
</dbReference>
<comment type="cofactor">
    <cofactor evidence="1">
        <name>Mg(2+)</name>
        <dbReference type="ChEBI" id="CHEBI:18420"/>
    </cofactor>
</comment>
<dbReference type="InterPro" id="IPR034879">
    <property type="entry name" value="PB1_MEKK2/3"/>
</dbReference>
<evidence type="ECO:0000256" key="5">
    <source>
        <dbReference type="ARBA" id="ARBA00022553"/>
    </source>
</evidence>
<dbReference type="CDD" id="cd06652">
    <property type="entry name" value="STKc_MEKK2"/>
    <property type="match status" value="1"/>
</dbReference>
<reference evidence="18" key="1">
    <citation type="submission" date="2020-03" db="EMBL/GenBank/DDBJ databases">
        <title>Studies in the Genomics of Life Span.</title>
        <authorList>
            <person name="Glass D."/>
        </authorList>
    </citation>
    <scope>NUCLEOTIDE SEQUENCE</scope>
    <source>
        <strain evidence="18">SUZIE</strain>
        <tissue evidence="18">Muscle</tissue>
    </source>
</reference>
<dbReference type="SMART" id="SM00220">
    <property type="entry name" value="S_TKc"/>
    <property type="match status" value="1"/>
</dbReference>
<evidence type="ECO:0000256" key="9">
    <source>
        <dbReference type="ARBA" id="ARBA00022777"/>
    </source>
</evidence>
<keyword evidence="6" id="KW-0808">Transferase</keyword>
<protein>
    <recommendedName>
        <fullName evidence="3">mitogen-activated protein kinase kinase kinase</fullName>
        <ecNumber evidence="3">2.7.11.25</ecNumber>
    </recommendedName>
</protein>
<dbReference type="EC" id="2.7.11.25" evidence="3"/>
<dbReference type="GO" id="GO:0046872">
    <property type="term" value="F:metal ion binding"/>
    <property type="evidence" value="ECO:0007669"/>
    <property type="project" value="UniProtKB-KW"/>
</dbReference>
<name>A0AA41NGB0_SCICA</name>
<evidence type="ECO:0000256" key="12">
    <source>
        <dbReference type="ARBA" id="ARBA00047559"/>
    </source>
</evidence>
<dbReference type="PANTHER" id="PTHR11584:SF369">
    <property type="entry name" value="MITOGEN-ACTIVATED PROTEIN KINASE KINASE KINASE 19-RELATED"/>
    <property type="match status" value="1"/>
</dbReference>
<keyword evidence="4" id="KW-0723">Serine/threonine-protein kinase</keyword>
<feature type="region of interest" description="Disordered" evidence="15">
    <location>
        <begin position="238"/>
        <end position="302"/>
    </location>
</feature>
<dbReference type="GO" id="GO:0004709">
    <property type="term" value="F:MAP kinase kinase kinase activity"/>
    <property type="evidence" value="ECO:0007669"/>
    <property type="project" value="UniProtKB-EC"/>
</dbReference>
<evidence type="ECO:0000256" key="14">
    <source>
        <dbReference type="PROSITE-ProRule" id="PRU10141"/>
    </source>
</evidence>
<keyword evidence="11" id="KW-0460">Magnesium</keyword>
<keyword evidence="10 14" id="KW-0067">ATP-binding</keyword>
<comment type="catalytic activity">
    <reaction evidence="12">
        <text>L-threonyl-[protein] + ATP = O-phospho-L-threonyl-[protein] + ADP + H(+)</text>
        <dbReference type="Rhea" id="RHEA:46608"/>
        <dbReference type="Rhea" id="RHEA-COMP:11060"/>
        <dbReference type="Rhea" id="RHEA-COMP:11605"/>
        <dbReference type="ChEBI" id="CHEBI:15378"/>
        <dbReference type="ChEBI" id="CHEBI:30013"/>
        <dbReference type="ChEBI" id="CHEBI:30616"/>
        <dbReference type="ChEBI" id="CHEBI:61977"/>
        <dbReference type="ChEBI" id="CHEBI:456216"/>
        <dbReference type="EC" id="2.7.11.25"/>
    </reaction>
</comment>
<dbReference type="InterPro" id="IPR011009">
    <property type="entry name" value="Kinase-like_dom_sf"/>
</dbReference>
<sequence>MQDLAVLHKASRPALSLQETRKAKSSSPKKQNDVRVKFEHRGEKRILQFSRPVKLEDLRSKAKIAFGQSMDLHYTNNELVIPLTTQDDLDKAVELLDRSIHMKSLKILLVINGSTQATNLEPLPSLEDLDNTVFGAERKKRLSIIGPTNRDRSSPPPGYIPDELHQVARNGSFTSINSEGEFIPESMDQLSYVSIDYDNPIFEKYGKGGTYPRRYHVSYHHQEYNDGRKTFPRARRTQGTSFRSPVSFSPTDHSLSTSSGSSIFTPEYDDSRIRRRGSDIDNPTLTVMDISPPSRSPRAPTNWRLGKLLGQGAFGRVYLCYDVDTGRELAVKQVQFDPDSPETSKEVNALECEIQLLKNLLHERIVQYYGCLRDPQEKTLSIFMEYMPGGSIKDQLKAYGALTENVTRKYTRQILEGVHYLHSNMIVHRDIKGANILRDSTGNVKLGDFGASKRLQTICLSGTGMKSVTGTPYWMSPEVISGEGYGRKADIWSVACTVVEMLTEKPPWAEFEAMAAIFKIATQPTNPKLPPHVSDYTRDFLKRIFVEAKLRPSADELLRHMFVHYH</sequence>
<dbReference type="Gene3D" id="1.10.510.10">
    <property type="entry name" value="Transferase(Phosphotransferase) domain 1"/>
    <property type="match status" value="1"/>
</dbReference>
<evidence type="ECO:0000256" key="6">
    <source>
        <dbReference type="ARBA" id="ARBA00022679"/>
    </source>
</evidence>
<dbReference type="SUPFAM" id="SSF54277">
    <property type="entry name" value="CAD &amp; PB1 domains"/>
    <property type="match status" value="1"/>
</dbReference>
<keyword evidence="5" id="KW-0597">Phosphoprotein</keyword>
<dbReference type="PROSITE" id="PS50011">
    <property type="entry name" value="PROTEIN_KINASE_DOM"/>
    <property type="match status" value="1"/>
</dbReference>
<comment type="caution">
    <text evidence="18">The sequence shown here is derived from an EMBL/GenBank/DDBJ whole genome shotgun (WGS) entry which is preliminary data.</text>
</comment>
<dbReference type="FunFam" id="3.10.20.90:FF:000026">
    <property type="entry name" value="Mitogen-activated protein kinase kinase kinase 3 isoform 2"/>
    <property type="match status" value="1"/>
</dbReference>
<dbReference type="Proteomes" id="UP001166674">
    <property type="component" value="Unassembled WGS sequence"/>
</dbReference>
<evidence type="ECO:0000256" key="1">
    <source>
        <dbReference type="ARBA" id="ARBA00001946"/>
    </source>
</evidence>
<dbReference type="PROSITE" id="PS00107">
    <property type="entry name" value="PROTEIN_KINASE_ATP"/>
    <property type="match status" value="1"/>
</dbReference>
<evidence type="ECO:0000313" key="18">
    <source>
        <dbReference type="EMBL" id="MBZ3889849.1"/>
    </source>
</evidence>
<evidence type="ECO:0000256" key="11">
    <source>
        <dbReference type="ARBA" id="ARBA00022842"/>
    </source>
</evidence>
<accession>A0AA41NGB0</accession>
<dbReference type="FunFam" id="1.10.510.10:FF:000071">
    <property type="entry name" value="Mitogen-activated protein kinase kinase kinase 3 isoform 2"/>
    <property type="match status" value="1"/>
</dbReference>
<feature type="domain" description="PB1" evidence="17">
    <location>
        <begin position="33"/>
        <end position="112"/>
    </location>
</feature>
<feature type="binding site" evidence="14">
    <location>
        <position position="332"/>
    </location>
    <ligand>
        <name>ATP</name>
        <dbReference type="ChEBI" id="CHEBI:30616"/>
    </ligand>
</feature>
<dbReference type="Pfam" id="PF00069">
    <property type="entry name" value="Pkinase"/>
    <property type="match status" value="1"/>
</dbReference>
<evidence type="ECO:0000256" key="2">
    <source>
        <dbReference type="ARBA" id="ARBA00006529"/>
    </source>
</evidence>
<keyword evidence="8 14" id="KW-0547">Nucleotide-binding</keyword>
<evidence type="ECO:0000256" key="10">
    <source>
        <dbReference type="ARBA" id="ARBA00022840"/>
    </source>
</evidence>
<dbReference type="Pfam" id="PF00564">
    <property type="entry name" value="PB1"/>
    <property type="match status" value="1"/>
</dbReference>
<dbReference type="Gene3D" id="3.10.20.90">
    <property type="entry name" value="Phosphatidylinositol 3-kinase Catalytic Subunit, Chain A, domain 1"/>
    <property type="match status" value="1"/>
</dbReference>